<keyword evidence="5" id="KW-0156">Chromatin regulator</keyword>
<sequence length="265" mass="29176">MEVEDEDSTDQDQPQIQLGELYSSKPATHIETLKVACAQLMDMYIDEEFFNLGREMGRALRWGELEALGILNEIPDEYQMTDTPGTDIFGNVLSKKYNFECECPKCHRTLAASRFAPHLEKCMGMGRNSSRIASRRLAASSNNSNNNNNNSNNSSNDSKSAVHSTTVGSQNQNPLNGELGSEDDHFEEDDDDEDWSLDRKKKSKKGSEKAAVKRKGPLSRVRNTDGVGAKGKRGASPSVTDSPASLSAMETAIHDEDDATHMSLP</sequence>
<keyword evidence="8" id="KW-0804">Transcription</keyword>
<dbReference type="PANTHER" id="PTHR46367:SF1">
    <property type="entry name" value="ATAXIN-7-LIKE PROTEIN 3"/>
    <property type="match status" value="1"/>
</dbReference>
<evidence type="ECO:0000256" key="5">
    <source>
        <dbReference type="ARBA" id="ARBA00022853"/>
    </source>
</evidence>
<evidence type="ECO:0000256" key="3">
    <source>
        <dbReference type="ARBA" id="ARBA00022771"/>
    </source>
</evidence>
<dbReference type="PANTHER" id="PTHR46367">
    <property type="entry name" value="ATAXIN-7-LIKE PROTEIN 3"/>
    <property type="match status" value="1"/>
</dbReference>
<organism evidence="12 14">
    <name type="scientific">Orchesella dallaii</name>
    <dbReference type="NCBI Taxonomy" id="48710"/>
    <lineage>
        <taxon>Eukaryota</taxon>
        <taxon>Metazoa</taxon>
        <taxon>Ecdysozoa</taxon>
        <taxon>Arthropoda</taxon>
        <taxon>Hexapoda</taxon>
        <taxon>Collembola</taxon>
        <taxon>Entomobryomorpha</taxon>
        <taxon>Entomobryoidea</taxon>
        <taxon>Orchesellidae</taxon>
        <taxon>Orchesellinae</taxon>
        <taxon>Orchesella</taxon>
    </lineage>
</organism>
<comment type="caution">
    <text evidence="12">The sequence shown here is derived from an EMBL/GenBank/DDBJ whole genome shotgun (WGS) entry which is preliminary data.</text>
</comment>
<proteinExistence type="inferred from homology"/>
<keyword evidence="3" id="KW-0863">Zinc-finger</keyword>
<evidence type="ECO:0000256" key="9">
    <source>
        <dbReference type="ARBA" id="ARBA00023242"/>
    </source>
</evidence>
<comment type="subunit">
    <text evidence="10">Component of some SAGA transcription coactivator-HAT complexes.</text>
</comment>
<dbReference type="InterPro" id="IPR051078">
    <property type="entry name" value="SGF11"/>
</dbReference>
<dbReference type="InterPro" id="IPR013246">
    <property type="entry name" value="SAGA_su_Sgf11"/>
</dbReference>
<name>A0ABP1QHQ4_9HEXA</name>
<reference evidence="12 14" key="1">
    <citation type="submission" date="2024-08" db="EMBL/GenBank/DDBJ databases">
        <authorList>
            <person name="Cucini C."/>
            <person name="Frati F."/>
        </authorList>
    </citation>
    <scope>NUCLEOTIDE SEQUENCE [LARGE SCALE GENOMIC DNA]</scope>
</reference>
<gene>
    <name evidence="12" type="ORF">ODALV1_LOCUS10368</name>
    <name evidence="13" type="ORF">ODALV1_LOCUS15429</name>
</gene>
<keyword evidence="2" id="KW-0479">Metal-binding</keyword>
<dbReference type="EMBL" id="CAXLJM020000046">
    <property type="protein sequence ID" value="CAL8111952.1"/>
    <property type="molecule type" value="Genomic_DNA"/>
</dbReference>
<keyword evidence="4" id="KW-0862">Zinc</keyword>
<evidence type="ECO:0000256" key="1">
    <source>
        <dbReference type="ARBA" id="ARBA00004123"/>
    </source>
</evidence>
<evidence type="ECO:0000256" key="6">
    <source>
        <dbReference type="ARBA" id="ARBA00023015"/>
    </source>
</evidence>
<feature type="compositionally biased region" description="Polar residues" evidence="11">
    <location>
        <begin position="162"/>
        <end position="175"/>
    </location>
</feature>
<keyword evidence="7 10" id="KW-0010">Activator</keyword>
<feature type="compositionally biased region" description="Acidic residues" evidence="11">
    <location>
        <begin position="180"/>
        <end position="195"/>
    </location>
</feature>
<keyword evidence="14" id="KW-1185">Reference proteome</keyword>
<evidence type="ECO:0000256" key="10">
    <source>
        <dbReference type="RuleBase" id="RU261113"/>
    </source>
</evidence>
<dbReference type="Pfam" id="PF08209">
    <property type="entry name" value="Sgf11"/>
    <property type="match status" value="1"/>
</dbReference>
<evidence type="ECO:0000313" key="14">
    <source>
        <dbReference type="Proteomes" id="UP001642540"/>
    </source>
</evidence>
<dbReference type="Proteomes" id="UP001642540">
    <property type="component" value="Unassembled WGS sequence"/>
</dbReference>
<dbReference type="EMBL" id="CAXLJM020000032">
    <property type="protein sequence ID" value="CAL8099860.1"/>
    <property type="molecule type" value="Genomic_DNA"/>
</dbReference>
<evidence type="ECO:0000256" key="11">
    <source>
        <dbReference type="SAM" id="MobiDB-lite"/>
    </source>
</evidence>
<comment type="similarity">
    <text evidence="10">Belongs to the SGF11 family.</text>
</comment>
<evidence type="ECO:0000256" key="2">
    <source>
        <dbReference type="ARBA" id="ARBA00022723"/>
    </source>
</evidence>
<feature type="region of interest" description="Disordered" evidence="11">
    <location>
        <begin position="136"/>
        <end position="265"/>
    </location>
</feature>
<accession>A0ABP1QHQ4</accession>
<evidence type="ECO:0000256" key="4">
    <source>
        <dbReference type="ARBA" id="ARBA00022833"/>
    </source>
</evidence>
<keyword evidence="9" id="KW-0539">Nucleus</keyword>
<evidence type="ECO:0000256" key="8">
    <source>
        <dbReference type="ARBA" id="ARBA00023163"/>
    </source>
</evidence>
<protein>
    <recommendedName>
        <fullName evidence="10">SAGA-associated factor 11</fullName>
    </recommendedName>
</protein>
<comment type="function">
    <text evidence="10">Component of the transcription regulatory histone acetylation (HAT) complex SAGA, a multiprotein complex that activates transcription by remodeling chromatin and mediating histone acetylation and deubiquitination. Within the SAGA complex, participates in a subcomplex that specifically deubiquitinates histone H2B. The SAGA complex is recruited to specific gene promoters by activators, where it is required for transcription.</text>
</comment>
<keyword evidence="6" id="KW-0805">Transcription regulation</keyword>
<feature type="compositionally biased region" description="Low complexity" evidence="11">
    <location>
        <begin position="136"/>
        <end position="161"/>
    </location>
</feature>
<evidence type="ECO:0000313" key="12">
    <source>
        <dbReference type="EMBL" id="CAL8099860.1"/>
    </source>
</evidence>
<comment type="subcellular location">
    <subcellularLocation>
        <location evidence="1 10">Nucleus</location>
    </subcellularLocation>
</comment>
<dbReference type="Gene3D" id="3.30.160.60">
    <property type="entry name" value="Classic Zinc Finger"/>
    <property type="match status" value="1"/>
</dbReference>
<evidence type="ECO:0000256" key="7">
    <source>
        <dbReference type="ARBA" id="ARBA00023159"/>
    </source>
</evidence>
<evidence type="ECO:0000313" key="13">
    <source>
        <dbReference type="EMBL" id="CAL8111952.1"/>
    </source>
</evidence>